<organism evidence="6 7">
    <name type="scientific">Camellia sinensis</name>
    <name type="common">Tea plant</name>
    <name type="synonym">Thea sinensis</name>
    <dbReference type="NCBI Taxonomy" id="4442"/>
    <lineage>
        <taxon>Eukaryota</taxon>
        <taxon>Viridiplantae</taxon>
        <taxon>Streptophyta</taxon>
        <taxon>Embryophyta</taxon>
        <taxon>Tracheophyta</taxon>
        <taxon>Spermatophyta</taxon>
        <taxon>Magnoliopsida</taxon>
        <taxon>eudicotyledons</taxon>
        <taxon>Gunneridae</taxon>
        <taxon>Pentapetalae</taxon>
        <taxon>asterids</taxon>
        <taxon>Ericales</taxon>
        <taxon>Theaceae</taxon>
        <taxon>Camellia</taxon>
    </lineage>
</organism>
<dbReference type="Pfam" id="PF14379">
    <property type="entry name" value="Myb_CC_LHEQLE"/>
    <property type="match status" value="1"/>
</dbReference>
<keyword evidence="2" id="KW-0804">Transcription</keyword>
<dbReference type="Proteomes" id="UP000593564">
    <property type="component" value="Unassembled WGS sequence"/>
</dbReference>
<gene>
    <name evidence="6" type="ORF">HYC85_017189</name>
</gene>
<reference evidence="6 7" key="2">
    <citation type="submission" date="2020-07" db="EMBL/GenBank/DDBJ databases">
        <title>Genome assembly of wild tea tree DASZ reveals pedigree and selection history of tea varieties.</title>
        <authorList>
            <person name="Zhang W."/>
        </authorList>
    </citation>
    <scope>NUCLEOTIDE SEQUENCE [LARGE SCALE GENOMIC DNA]</scope>
    <source>
        <strain evidence="7">cv. G240</strain>
        <tissue evidence="6">Leaf</tissue>
    </source>
</reference>
<evidence type="ECO:0000313" key="6">
    <source>
        <dbReference type="EMBL" id="KAF5946961.1"/>
    </source>
</evidence>
<dbReference type="PANTHER" id="PTHR31499">
    <property type="entry name" value="MYB FAMILY TRANSCRIPTION FACTOR PHL11"/>
    <property type="match status" value="1"/>
</dbReference>
<proteinExistence type="predicted"/>
<evidence type="ECO:0000256" key="4">
    <source>
        <dbReference type="SAM" id="MobiDB-lite"/>
    </source>
</evidence>
<feature type="region of interest" description="Disordered" evidence="4">
    <location>
        <begin position="278"/>
        <end position="323"/>
    </location>
</feature>
<evidence type="ECO:0000256" key="3">
    <source>
        <dbReference type="ARBA" id="ARBA00023242"/>
    </source>
</evidence>
<dbReference type="Gene3D" id="1.10.10.60">
    <property type="entry name" value="Homeodomain-like"/>
    <property type="match status" value="1"/>
</dbReference>
<feature type="domain" description="MYB-CC type transcription factor LHEQLE-containing" evidence="5">
    <location>
        <begin position="118"/>
        <end position="163"/>
    </location>
</feature>
<keyword evidence="1" id="KW-0805">Transcription regulation</keyword>
<dbReference type="AlphaFoldDB" id="A0A7J7H3Z6"/>
<protein>
    <recommendedName>
        <fullName evidence="5">MYB-CC type transcription factor LHEQLE-containing domain-containing protein</fullName>
    </recommendedName>
</protein>
<dbReference type="EMBL" id="JACBKZ010000007">
    <property type="protein sequence ID" value="KAF5946961.1"/>
    <property type="molecule type" value="Genomic_DNA"/>
</dbReference>
<dbReference type="InterPro" id="IPR009057">
    <property type="entry name" value="Homeodomain-like_sf"/>
</dbReference>
<dbReference type="SUPFAM" id="SSF46689">
    <property type="entry name" value="Homeodomain-like"/>
    <property type="match status" value="1"/>
</dbReference>
<dbReference type="InterPro" id="IPR046955">
    <property type="entry name" value="PHR1-like"/>
</dbReference>
<dbReference type="GO" id="GO:0003677">
    <property type="term" value="F:DNA binding"/>
    <property type="evidence" value="ECO:0007669"/>
    <property type="project" value="InterPro"/>
</dbReference>
<feature type="compositionally biased region" description="Acidic residues" evidence="4">
    <location>
        <begin position="283"/>
        <end position="294"/>
    </location>
</feature>
<keyword evidence="3" id="KW-0539">Nucleus</keyword>
<sequence>MKELLEWKALFRRASGFFKQVPTARKLFGQIQQEIDRSLANPWSHSSKKATPKLALRVMGVKGLTLYHLKSHLQKYRLGQQAKKHNTIEQNTKNNVKFVLETGHIIANERSILNRELPIAEALRCQVEVQKRLQKQLEVQKKLQMRIEAQGKYLQTILEKAQKSLTLDMNFPAVMDGEVRNENNIHKSLLNDINRKANGSLYLGEVEERKDIELKVEGGSVNFDLNTRGSYDFIGTSRSEMEAKTLAYRIYGNNHHASIIAATIIAFQISEQAQKKKIRRQEEEEEEEEEEELEGLTKSGGGGGGGRDRGCEAEAEATAGLRQLATRRRRATIGWR</sequence>
<dbReference type="GO" id="GO:0003700">
    <property type="term" value="F:DNA-binding transcription factor activity"/>
    <property type="evidence" value="ECO:0007669"/>
    <property type="project" value="InterPro"/>
</dbReference>
<accession>A0A7J7H3Z6</accession>
<comment type="caution">
    <text evidence="6">The sequence shown here is derived from an EMBL/GenBank/DDBJ whole genome shotgun (WGS) entry which is preliminary data.</text>
</comment>
<evidence type="ECO:0000313" key="7">
    <source>
        <dbReference type="Proteomes" id="UP000593564"/>
    </source>
</evidence>
<name>A0A7J7H3Z6_CAMSI</name>
<reference evidence="7" key="1">
    <citation type="journal article" date="2020" name="Nat. Commun.">
        <title>Genome assembly of wild tea tree DASZ reveals pedigree and selection history of tea varieties.</title>
        <authorList>
            <person name="Zhang W."/>
            <person name="Zhang Y."/>
            <person name="Qiu H."/>
            <person name="Guo Y."/>
            <person name="Wan H."/>
            <person name="Zhang X."/>
            <person name="Scossa F."/>
            <person name="Alseekh S."/>
            <person name="Zhang Q."/>
            <person name="Wang P."/>
            <person name="Xu L."/>
            <person name="Schmidt M.H."/>
            <person name="Jia X."/>
            <person name="Li D."/>
            <person name="Zhu A."/>
            <person name="Guo F."/>
            <person name="Chen W."/>
            <person name="Ni D."/>
            <person name="Usadel B."/>
            <person name="Fernie A.R."/>
            <person name="Wen W."/>
        </authorList>
    </citation>
    <scope>NUCLEOTIDE SEQUENCE [LARGE SCALE GENOMIC DNA]</scope>
    <source>
        <strain evidence="7">cv. G240</strain>
    </source>
</reference>
<evidence type="ECO:0000256" key="1">
    <source>
        <dbReference type="ARBA" id="ARBA00023015"/>
    </source>
</evidence>
<dbReference type="InterPro" id="IPR025756">
    <property type="entry name" value="Myb_CC_LHEQLE"/>
</dbReference>
<evidence type="ECO:0000256" key="2">
    <source>
        <dbReference type="ARBA" id="ARBA00023163"/>
    </source>
</evidence>
<dbReference type="PANTHER" id="PTHR31499:SF23">
    <property type="entry name" value="MYB FAMILY TRANSCRIPTION FACTOR PHL11"/>
    <property type="match status" value="1"/>
</dbReference>
<keyword evidence="7" id="KW-1185">Reference proteome</keyword>
<dbReference type="InterPro" id="IPR006447">
    <property type="entry name" value="Myb_dom_plants"/>
</dbReference>
<dbReference type="NCBIfam" id="TIGR01557">
    <property type="entry name" value="myb_SHAQKYF"/>
    <property type="match status" value="1"/>
</dbReference>
<evidence type="ECO:0000259" key="5">
    <source>
        <dbReference type="Pfam" id="PF14379"/>
    </source>
</evidence>